<keyword evidence="3" id="KW-0547">Nucleotide-binding</keyword>
<dbReference type="PANTHER" id="PTHR47642:SF6">
    <property type="entry name" value="ATP-DEPENDENT DNA HELICASE"/>
    <property type="match status" value="1"/>
</dbReference>
<feature type="domain" description="DNA helicase Pif1-like 2B" evidence="2">
    <location>
        <begin position="42"/>
        <end position="74"/>
    </location>
</feature>
<dbReference type="InterPro" id="IPR049163">
    <property type="entry name" value="Pif1-like_2B_dom"/>
</dbReference>
<dbReference type="Proteomes" id="UP000488506">
    <property type="component" value="Unassembled WGS sequence"/>
</dbReference>
<dbReference type="Pfam" id="PF21530">
    <property type="entry name" value="Pif1_2B_dom"/>
    <property type="match status" value="1"/>
</dbReference>
<keyword evidence="3" id="KW-0067">ATP-binding</keyword>
<comment type="caution">
    <text evidence="3">The sequence shown here is derived from an EMBL/GenBank/DDBJ whole genome shotgun (WGS) entry which is preliminary data.</text>
</comment>
<evidence type="ECO:0000259" key="2">
    <source>
        <dbReference type="Pfam" id="PF21530"/>
    </source>
</evidence>
<dbReference type="EMBL" id="WPAF01000063">
    <property type="protein sequence ID" value="KAF0132356.1"/>
    <property type="molecule type" value="Genomic_DNA"/>
</dbReference>
<dbReference type="CDD" id="cd18809">
    <property type="entry name" value="SF1_C_RecD"/>
    <property type="match status" value="1"/>
</dbReference>
<gene>
    <name evidence="3" type="ORF">FD145_1647</name>
</gene>
<evidence type="ECO:0000313" key="3">
    <source>
        <dbReference type="EMBL" id="KAF0132356.1"/>
    </source>
</evidence>
<dbReference type="Pfam" id="PF13538">
    <property type="entry name" value="UvrD_C_2"/>
    <property type="match status" value="1"/>
</dbReference>
<dbReference type="AlphaFoldDB" id="A0A833KZG9"/>
<keyword evidence="3" id="KW-0347">Helicase</keyword>
<name>A0A833KZG9_UNCSA</name>
<dbReference type="InterPro" id="IPR051055">
    <property type="entry name" value="PIF1_helicase"/>
</dbReference>
<feature type="domain" description="UvrD-like helicase C-terminal" evidence="1">
    <location>
        <begin position="125"/>
        <end position="164"/>
    </location>
</feature>
<evidence type="ECO:0000313" key="4">
    <source>
        <dbReference type="Proteomes" id="UP000488506"/>
    </source>
</evidence>
<accession>A0A833KZG9</accession>
<proteinExistence type="predicted"/>
<sequence length="197" mass="22377">MTTTNNRANAVNEEKLAGLPDKEYKYEAAITKKFEESAYPTEYCLRLKKGAQIILIRNDLDKRWVNGTIAQIAALSPDTIKVSINGSIHEVSKSSWEKIEYEYNRAEDKIEEKIIGTFEQYPIKLAWAITIHKSQGQTFDNIVIDLGAGAFTHGQVYVGLSRCTTLGGIILKRPVIASDIIFDERVYEFRNRFLNLI</sequence>
<reference evidence="3 4" key="1">
    <citation type="submission" date="2019-12" db="EMBL/GenBank/DDBJ databases">
        <authorList>
            <person name="Wolfe R."/>
            <person name="Danczak R."/>
            <person name="Wilkins M."/>
        </authorList>
    </citation>
    <scope>NUCLEOTIDE SEQUENCE [LARGE SCALE GENOMIC DNA]</scope>
    <source>
        <strain evidence="3">X2_MaxBin.013</strain>
    </source>
</reference>
<dbReference type="InterPro" id="IPR027417">
    <property type="entry name" value="P-loop_NTPase"/>
</dbReference>
<evidence type="ECO:0000259" key="1">
    <source>
        <dbReference type="Pfam" id="PF13538"/>
    </source>
</evidence>
<dbReference type="SUPFAM" id="SSF52540">
    <property type="entry name" value="P-loop containing nucleoside triphosphate hydrolases"/>
    <property type="match status" value="1"/>
</dbReference>
<dbReference type="PANTHER" id="PTHR47642">
    <property type="entry name" value="ATP-DEPENDENT DNA HELICASE"/>
    <property type="match status" value="1"/>
</dbReference>
<dbReference type="GO" id="GO:0004386">
    <property type="term" value="F:helicase activity"/>
    <property type="evidence" value="ECO:0007669"/>
    <property type="project" value="UniProtKB-KW"/>
</dbReference>
<organism evidence="3 4">
    <name type="scientific">Candidatus Saganbacteria bacterium</name>
    <dbReference type="NCBI Taxonomy" id="2575572"/>
    <lineage>
        <taxon>Bacteria</taxon>
        <taxon>Bacillati</taxon>
        <taxon>Saganbacteria</taxon>
    </lineage>
</organism>
<keyword evidence="3" id="KW-0378">Hydrolase</keyword>
<dbReference type="Gene3D" id="3.40.50.300">
    <property type="entry name" value="P-loop containing nucleotide triphosphate hydrolases"/>
    <property type="match status" value="1"/>
</dbReference>
<dbReference type="Gene3D" id="2.30.30.940">
    <property type="match status" value="1"/>
</dbReference>
<dbReference type="InterPro" id="IPR027785">
    <property type="entry name" value="UvrD-like_helicase_C"/>
</dbReference>
<protein>
    <submittedName>
        <fullName evidence="3">PIF1 helicase Helicase</fullName>
    </submittedName>
</protein>